<dbReference type="NCBIfam" id="NF038404">
    <property type="entry name" value="perm_prefix_2"/>
    <property type="match status" value="1"/>
</dbReference>
<dbReference type="RefSeq" id="WP_162444943.1">
    <property type="nucleotide sequence ID" value="NZ_CP048222.1"/>
</dbReference>
<feature type="transmembrane region" description="Helical" evidence="6">
    <location>
        <begin position="460"/>
        <end position="487"/>
    </location>
</feature>
<dbReference type="InterPro" id="IPR050250">
    <property type="entry name" value="Macrolide_Exporter_MacB"/>
</dbReference>
<dbReference type="InterPro" id="IPR047699">
    <property type="entry name" value="Permease_put_prefix"/>
</dbReference>
<evidence type="ECO:0000256" key="4">
    <source>
        <dbReference type="ARBA" id="ARBA00022989"/>
    </source>
</evidence>
<evidence type="ECO:0000256" key="3">
    <source>
        <dbReference type="ARBA" id="ARBA00022692"/>
    </source>
</evidence>
<feature type="transmembrane region" description="Helical" evidence="6">
    <location>
        <begin position="101"/>
        <end position="124"/>
    </location>
</feature>
<evidence type="ECO:0000259" key="8">
    <source>
        <dbReference type="Pfam" id="PF12704"/>
    </source>
</evidence>
<sequence length="876" mass="98535">MNKSSKNPSPSPPRWAEQFLEWIAADHLLEEVQGDLQELFEKRLQYDSLRKARWLYVLDLLKLIHPRLWRKKSSPDSPLTPFIMFRHNLVIAFRNLQRRKAYMLINVLGLTLGIACAIQIFTLVKYHLSFDAFHTKADRIYRITTEFHNDKISYNPGVPSPLGDAFRNDYTLAEKVALVASFPDRLVSIPASRDVNKFEENIAFAEPAYFDILDFPLLQGDKNTVLAQPNTAIITQRLAAKYFGEKDPVGQTIRIDNKLDFIITGILQNLPPTTDRRQEIYLSFHNLKDHSPWIIEKDWWWSASKSLQCFILLKPGIAPAQVNQALVNLSNKYYDANAAKLFQFRAQSLSDIHFNADLDGHMNKSNLWALSLIGFFLIITTCVNFINLATAQALSRSKEIGVRKVLGSMRRQLYWQFMAETALIVMLAMGMALIIAFISFPYINQLFDIQLSISLFSDVYLLAFLCALLLVVIFFSGSYPGLVLAGFQPVLALKGKLTQRHIGGFSLRKGLVITQFAISQLLIIGTIVIASQMRYAQQADMGFDKETIVMLPVPDNEKSKISTLGSMLSQITGVEKMTFCNAAPASELLPSTSIQFDSRTESEKFSIYLKAGDDQYTSTFGLQIVAGHNLNPSDTIREYLLNETALQKLGIASTQDAVGKTAIINGYKGTVVGIVKDFHNRSFHAAIDPIYITTLSNNYGSCAVKVNMANLKPTLTAIEKAWGQVYADHIYTYTFLDEKIARFYALDNMMLRLIQLFAGIAIIIGCLGLYGMVSFMAAQKTKEVGIRKVLGASVGSILWLFGKEFIRLLLISFVVAAPVAWWVMNNWLENFTYRVEIGWNVFVLAVFVTMGVAILAVGYKSVRAALMNPTRSLRSE</sequence>
<name>A0A6C0GLN5_9BACT</name>
<dbReference type="Proteomes" id="UP000480178">
    <property type="component" value="Chromosome"/>
</dbReference>
<feature type="domain" description="MacB-like periplasmic core" evidence="8">
    <location>
        <begin position="104"/>
        <end position="328"/>
    </location>
</feature>
<keyword evidence="10" id="KW-1185">Reference proteome</keyword>
<gene>
    <name evidence="9" type="ORF">GXP67_20980</name>
</gene>
<organism evidence="9 10">
    <name type="scientific">Rhodocytophaga rosea</name>
    <dbReference type="NCBI Taxonomy" id="2704465"/>
    <lineage>
        <taxon>Bacteria</taxon>
        <taxon>Pseudomonadati</taxon>
        <taxon>Bacteroidota</taxon>
        <taxon>Cytophagia</taxon>
        <taxon>Cytophagales</taxon>
        <taxon>Rhodocytophagaceae</taxon>
        <taxon>Rhodocytophaga</taxon>
    </lineage>
</organism>
<feature type="transmembrane region" description="Helical" evidence="6">
    <location>
        <begin position="367"/>
        <end position="389"/>
    </location>
</feature>
<feature type="transmembrane region" description="Helical" evidence="6">
    <location>
        <begin position="413"/>
        <end position="440"/>
    </location>
</feature>
<keyword evidence="5 6" id="KW-0472">Membrane</keyword>
<evidence type="ECO:0000256" key="2">
    <source>
        <dbReference type="ARBA" id="ARBA00022475"/>
    </source>
</evidence>
<reference evidence="9 10" key="1">
    <citation type="submission" date="2020-01" db="EMBL/GenBank/DDBJ databases">
        <authorList>
            <person name="Kim M.K."/>
        </authorList>
    </citation>
    <scope>NUCLEOTIDE SEQUENCE [LARGE SCALE GENOMIC DNA]</scope>
    <source>
        <strain evidence="9 10">172606-1</strain>
    </source>
</reference>
<evidence type="ECO:0000256" key="5">
    <source>
        <dbReference type="ARBA" id="ARBA00023136"/>
    </source>
</evidence>
<dbReference type="Pfam" id="PF02687">
    <property type="entry name" value="FtsX"/>
    <property type="match status" value="2"/>
</dbReference>
<dbReference type="EMBL" id="CP048222">
    <property type="protein sequence ID" value="QHT68946.1"/>
    <property type="molecule type" value="Genomic_DNA"/>
</dbReference>
<feature type="domain" description="ABC3 transporter permease C-terminal" evidence="7">
    <location>
        <begin position="756"/>
        <end position="869"/>
    </location>
</feature>
<dbReference type="GO" id="GO:0005886">
    <property type="term" value="C:plasma membrane"/>
    <property type="evidence" value="ECO:0007669"/>
    <property type="project" value="UniProtKB-SubCell"/>
</dbReference>
<feature type="domain" description="ABC3 transporter permease C-terminal" evidence="7">
    <location>
        <begin position="372"/>
        <end position="483"/>
    </location>
</feature>
<dbReference type="KEGG" id="rhoz:GXP67_20980"/>
<proteinExistence type="predicted"/>
<dbReference type="AlphaFoldDB" id="A0A6C0GLN5"/>
<feature type="transmembrane region" description="Helical" evidence="6">
    <location>
        <begin position="756"/>
        <end position="778"/>
    </location>
</feature>
<evidence type="ECO:0000256" key="6">
    <source>
        <dbReference type="SAM" id="Phobius"/>
    </source>
</evidence>
<dbReference type="PANTHER" id="PTHR30572:SF18">
    <property type="entry name" value="ABC-TYPE MACROLIDE FAMILY EXPORT SYSTEM PERMEASE COMPONENT 2"/>
    <property type="match status" value="1"/>
</dbReference>
<protein>
    <submittedName>
        <fullName evidence="9">FtsX-like permease family protein</fullName>
    </submittedName>
</protein>
<accession>A0A6C0GLN5</accession>
<feature type="transmembrane region" description="Helical" evidence="6">
    <location>
        <begin position="837"/>
        <end position="859"/>
    </location>
</feature>
<feature type="transmembrane region" description="Helical" evidence="6">
    <location>
        <begin position="808"/>
        <end position="825"/>
    </location>
</feature>
<keyword evidence="2" id="KW-1003">Cell membrane</keyword>
<evidence type="ECO:0000256" key="1">
    <source>
        <dbReference type="ARBA" id="ARBA00004651"/>
    </source>
</evidence>
<evidence type="ECO:0000259" key="7">
    <source>
        <dbReference type="Pfam" id="PF02687"/>
    </source>
</evidence>
<dbReference type="GO" id="GO:0022857">
    <property type="term" value="F:transmembrane transporter activity"/>
    <property type="evidence" value="ECO:0007669"/>
    <property type="project" value="TreeGrafter"/>
</dbReference>
<dbReference type="InterPro" id="IPR025857">
    <property type="entry name" value="MacB_PCD"/>
</dbReference>
<keyword evidence="3 6" id="KW-0812">Transmembrane</keyword>
<keyword evidence="4 6" id="KW-1133">Transmembrane helix</keyword>
<dbReference type="InterPro" id="IPR003838">
    <property type="entry name" value="ABC3_permease_C"/>
</dbReference>
<evidence type="ECO:0000313" key="10">
    <source>
        <dbReference type="Proteomes" id="UP000480178"/>
    </source>
</evidence>
<comment type="subcellular location">
    <subcellularLocation>
        <location evidence="1">Cell membrane</location>
        <topology evidence="1">Multi-pass membrane protein</topology>
    </subcellularLocation>
</comment>
<dbReference type="PANTHER" id="PTHR30572">
    <property type="entry name" value="MEMBRANE COMPONENT OF TRANSPORTER-RELATED"/>
    <property type="match status" value="1"/>
</dbReference>
<dbReference type="Pfam" id="PF12704">
    <property type="entry name" value="MacB_PCD"/>
    <property type="match status" value="2"/>
</dbReference>
<evidence type="ECO:0000313" key="9">
    <source>
        <dbReference type="EMBL" id="QHT68946.1"/>
    </source>
</evidence>
<feature type="domain" description="MacB-like periplasmic core" evidence="8">
    <location>
        <begin position="590"/>
        <end position="695"/>
    </location>
</feature>